<evidence type="ECO:0000259" key="4">
    <source>
        <dbReference type="PROSITE" id="PS50837"/>
    </source>
</evidence>
<feature type="domain" description="NACHT" evidence="4">
    <location>
        <begin position="48"/>
        <end position="269"/>
    </location>
</feature>
<dbReference type="Pfam" id="PF22939">
    <property type="entry name" value="WHD_GPIID"/>
    <property type="match status" value="1"/>
</dbReference>
<dbReference type="InterPro" id="IPR015943">
    <property type="entry name" value="WD40/YVTN_repeat-like_dom_sf"/>
</dbReference>
<dbReference type="Gene3D" id="3.40.50.300">
    <property type="entry name" value="P-loop containing nucleotide triphosphate hydrolases"/>
    <property type="match status" value="1"/>
</dbReference>
<keyword evidence="6" id="KW-1185">Reference proteome</keyword>
<dbReference type="InterPro" id="IPR007111">
    <property type="entry name" value="NACHT_NTPase"/>
</dbReference>
<feature type="non-terminal residue" evidence="5">
    <location>
        <position position="1"/>
    </location>
</feature>
<evidence type="ECO:0000256" key="1">
    <source>
        <dbReference type="ARBA" id="ARBA00022574"/>
    </source>
</evidence>
<evidence type="ECO:0000313" key="6">
    <source>
        <dbReference type="Proteomes" id="UP000800200"/>
    </source>
</evidence>
<dbReference type="OrthoDB" id="538223at2759"/>
<dbReference type="PROSITE" id="PS50082">
    <property type="entry name" value="WD_REPEATS_2"/>
    <property type="match status" value="4"/>
</dbReference>
<dbReference type="PROSITE" id="PS50294">
    <property type="entry name" value="WD_REPEATS_REGION"/>
    <property type="match status" value="4"/>
</dbReference>
<dbReference type="InterPro" id="IPR027417">
    <property type="entry name" value="P-loop_NTPase"/>
</dbReference>
<gene>
    <name evidence="5" type="ORF">K469DRAFT_577345</name>
</gene>
<protein>
    <recommendedName>
        <fullName evidence="4">NACHT domain-containing protein</fullName>
    </recommendedName>
</protein>
<dbReference type="InterPro" id="IPR020472">
    <property type="entry name" value="WD40_PAC1"/>
</dbReference>
<accession>A0A6A6E452</accession>
<dbReference type="Proteomes" id="UP000800200">
    <property type="component" value="Unassembled WGS sequence"/>
</dbReference>
<evidence type="ECO:0000256" key="3">
    <source>
        <dbReference type="PROSITE-ProRule" id="PRU00221"/>
    </source>
</evidence>
<dbReference type="SUPFAM" id="SSF52540">
    <property type="entry name" value="P-loop containing nucleoside triphosphate hydrolases"/>
    <property type="match status" value="1"/>
</dbReference>
<feature type="repeat" description="WD" evidence="3">
    <location>
        <begin position="567"/>
        <end position="608"/>
    </location>
</feature>
<sequence length="724" mass="81698">CLADLRVTDPRDDKKRIEKTMGGLLKDSYKWILDHADFQRWRNDEQSRLLWIKGDPGKGKTMLLCGIVNELNNSMTKTDQLSYFFCQATDSRIRSATTVLQGLLYLLIDQQRSLISHIRKKYDHAGKALFEDANAWVALSEIFTNILQDSNLNTTYVIIDALDECVVDLSKLLDFIVQESCVSSRVKWIVSSRNWPDIEERLERAGHKVRLSLELNAESVSTAVSIFIQNRVRQLAKRKDYDDKTRDAVLGHLSLHANDTFLWVALVCQNLEDTLRWDTLAKLNAFPPGLDSLYERMMQQICNSGYADLCKRILASTAIVYRPITLEELTSLTEIPEGIANNLQSLRGIIGLCGSFLTIRGDTVYFVHQSAKDFLFTNAFNEIFPSGTEEAHYIVFSRSLQVMSKTLRRDMYSLPDSDPLAASRYSCIYWVNHLCDCNPNSSAHHRIDLRDGGAIENFIRKKYLHWLEALSLCRSMSEGVLAMAKLNALAQRRADSPIFVELLQDARLFIMYHVQAIQNSPLQVYVSALIFSPDRSLIRSYFKEEEPKWISIKPAIGDQWSACLQTLEGHSDCVHSVAFSHDSTRLASVSSDKRVKIWDASSGECLQTLEGHSDWVRSVAFSHDSTRLASASYDETTVKIWDASSGECLRTLKGHSNSVRSVAFSHDSTRLASASSDKTVKIWDASSGECLQTLKGHSDCVRLVAFSHDSAQLASVSDNKTVKI</sequence>
<proteinExistence type="predicted"/>
<keyword evidence="1 3" id="KW-0853">WD repeat</keyword>
<dbReference type="Pfam" id="PF24883">
    <property type="entry name" value="NPHP3_N"/>
    <property type="match status" value="1"/>
</dbReference>
<dbReference type="Pfam" id="PF00400">
    <property type="entry name" value="WD40"/>
    <property type="match status" value="4"/>
</dbReference>
<dbReference type="SUPFAM" id="SSF50978">
    <property type="entry name" value="WD40 repeat-like"/>
    <property type="match status" value="1"/>
</dbReference>
<dbReference type="Gene3D" id="2.130.10.10">
    <property type="entry name" value="YVTN repeat-like/Quinoprotein amine dehydrogenase"/>
    <property type="match status" value="2"/>
</dbReference>
<evidence type="ECO:0000313" key="5">
    <source>
        <dbReference type="EMBL" id="KAF2184940.1"/>
    </source>
</evidence>
<dbReference type="PRINTS" id="PR00320">
    <property type="entry name" value="GPROTEINBRPT"/>
</dbReference>
<dbReference type="InterPro" id="IPR054471">
    <property type="entry name" value="GPIID_WHD"/>
</dbReference>
<dbReference type="InterPro" id="IPR056884">
    <property type="entry name" value="NPHP3-like_N"/>
</dbReference>
<dbReference type="SMART" id="SM00320">
    <property type="entry name" value="WD40"/>
    <property type="match status" value="4"/>
</dbReference>
<dbReference type="InterPro" id="IPR019775">
    <property type="entry name" value="WD40_repeat_CS"/>
</dbReference>
<organism evidence="5 6">
    <name type="scientific">Zopfia rhizophila CBS 207.26</name>
    <dbReference type="NCBI Taxonomy" id="1314779"/>
    <lineage>
        <taxon>Eukaryota</taxon>
        <taxon>Fungi</taxon>
        <taxon>Dikarya</taxon>
        <taxon>Ascomycota</taxon>
        <taxon>Pezizomycotina</taxon>
        <taxon>Dothideomycetes</taxon>
        <taxon>Dothideomycetes incertae sedis</taxon>
        <taxon>Zopfiaceae</taxon>
        <taxon>Zopfia</taxon>
    </lineage>
</organism>
<dbReference type="CDD" id="cd00200">
    <property type="entry name" value="WD40"/>
    <property type="match status" value="1"/>
</dbReference>
<feature type="repeat" description="WD" evidence="3">
    <location>
        <begin position="694"/>
        <end position="724"/>
    </location>
</feature>
<feature type="repeat" description="WD" evidence="3">
    <location>
        <begin position="652"/>
        <end position="693"/>
    </location>
</feature>
<reference evidence="5" key="1">
    <citation type="journal article" date="2020" name="Stud. Mycol.">
        <title>101 Dothideomycetes genomes: a test case for predicting lifestyles and emergence of pathogens.</title>
        <authorList>
            <person name="Haridas S."/>
            <person name="Albert R."/>
            <person name="Binder M."/>
            <person name="Bloem J."/>
            <person name="Labutti K."/>
            <person name="Salamov A."/>
            <person name="Andreopoulos B."/>
            <person name="Baker S."/>
            <person name="Barry K."/>
            <person name="Bills G."/>
            <person name="Bluhm B."/>
            <person name="Cannon C."/>
            <person name="Castanera R."/>
            <person name="Culley D."/>
            <person name="Daum C."/>
            <person name="Ezra D."/>
            <person name="Gonzalez J."/>
            <person name="Henrissat B."/>
            <person name="Kuo A."/>
            <person name="Liang C."/>
            <person name="Lipzen A."/>
            <person name="Lutzoni F."/>
            <person name="Magnuson J."/>
            <person name="Mondo S."/>
            <person name="Nolan M."/>
            <person name="Ohm R."/>
            <person name="Pangilinan J."/>
            <person name="Park H.-J."/>
            <person name="Ramirez L."/>
            <person name="Alfaro M."/>
            <person name="Sun H."/>
            <person name="Tritt A."/>
            <person name="Yoshinaga Y."/>
            <person name="Zwiers L.-H."/>
            <person name="Turgeon B."/>
            <person name="Goodwin S."/>
            <person name="Spatafora J."/>
            <person name="Crous P."/>
            <person name="Grigoriev I."/>
        </authorList>
    </citation>
    <scope>NUCLEOTIDE SEQUENCE</scope>
    <source>
        <strain evidence="5">CBS 207.26</strain>
    </source>
</reference>
<keyword evidence="2" id="KW-0677">Repeat</keyword>
<dbReference type="FunFam" id="3.40.50.300:FF:001638">
    <property type="entry name" value="NACHT and WD40 domain protein"/>
    <property type="match status" value="1"/>
</dbReference>
<name>A0A6A6E452_9PEZI</name>
<dbReference type="PANTHER" id="PTHR10039:SF14">
    <property type="entry name" value="NACHT DOMAIN-CONTAINING PROTEIN"/>
    <property type="match status" value="1"/>
</dbReference>
<feature type="repeat" description="WD" evidence="3">
    <location>
        <begin position="609"/>
        <end position="651"/>
    </location>
</feature>
<dbReference type="PANTHER" id="PTHR10039">
    <property type="entry name" value="AMELOGENIN"/>
    <property type="match status" value="1"/>
</dbReference>
<dbReference type="InterPro" id="IPR001680">
    <property type="entry name" value="WD40_rpt"/>
</dbReference>
<dbReference type="EMBL" id="ML994635">
    <property type="protein sequence ID" value="KAF2184940.1"/>
    <property type="molecule type" value="Genomic_DNA"/>
</dbReference>
<dbReference type="AlphaFoldDB" id="A0A6A6E452"/>
<dbReference type="PROSITE" id="PS00678">
    <property type="entry name" value="WD_REPEATS_1"/>
    <property type="match status" value="2"/>
</dbReference>
<dbReference type="PROSITE" id="PS50837">
    <property type="entry name" value="NACHT"/>
    <property type="match status" value="1"/>
</dbReference>
<dbReference type="InterPro" id="IPR036322">
    <property type="entry name" value="WD40_repeat_dom_sf"/>
</dbReference>
<evidence type="ECO:0000256" key="2">
    <source>
        <dbReference type="ARBA" id="ARBA00022737"/>
    </source>
</evidence>